<dbReference type="InterPro" id="IPR021251">
    <property type="entry name" value="DUF2793"/>
</dbReference>
<name>K2LQ28_9HYPH</name>
<accession>K2LQ28</accession>
<dbReference type="SUPFAM" id="SSF49842">
    <property type="entry name" value="TNF-like"/>
    <property type="match status" value="1"/>
</dbReference>
<sequence length="366" mass="38781">MDQTAKLDLPYIMPSQAQKHVTHNEALRLLDGLVQLSVIDRDLPDPPTAPAEGDRYLVSPGGSGAWMGWDGAVAHHADGVWQKLTPQPGWRAWVEDEGKLIAFDGSSWQVVGGIPASGAQIQNAALLGIGTAADAANPFSARVNKALWTALYTAEGGNGDLFHTMNKENAAGDVGILMQSGFVTKALMGLFGSDNWRLSVSSDGSVFHDAIRAEAGSGRIALPSNPKFVAHLNYDQYVAADSWTKVAVNSADYNDQGVFDAGTNRFTAPAAGLYGFGAAIGWKQNGANVPSAAKAKLVRNGSLDLTAPLVMPSLSVIATDGSETVLHLQAMALLATGDTVELRQLFGSFDGYVPQTVTRFWGWWVA</sequence>
<dbReference type="InterPro" id="IPR008983">
    <property type="entry name" value="Tumour_necrosis_fac-like_dom"/>
</dbReference>
<dbReference type="STRING" id="391937.NA2_05843"/>
<protein>
    <recommendedName>
        <fullName evidence="3">C1q domain-containing protein</fullName>
    </recommendedName>
</protein>
<dbReference type="Pfam" id="PF10983">
    <property type="entry name" value="DUF2793"/>
    <property type="match status" value="1"/>
</dbReference>
<dbReference type="AlphaFoldDB" id="K2LQ28"/>
<dbReference type="eggNOG" id="ENOG502Z9IR">
    <property type="taxonomic scope" value="Bacteria"/>
</dbReference>
<dbReference type="RefSeq" id="WP_008595265.1">
    <property type="nucleotide sequence ID" value="NZ_AMRM01000005.1"/>
</dbReference>
<dbReference type="Proteomes" id="UP000006786">
    <property type="component" value="Unassembled WGS sequence"/>
</dbReference>
<comment type="caution">
    <text evidence="1">The sequence shown here is derived from an EMBL/GenBank/DDBJ whole genome shotgun (WGS) entry which is preliminary data.</text>
</comment>
<gene>
    <name evidence="1" type="ORF">NA2_05843</name>
</gene>
<evidence type="ECO:0000313" key="2">
    <source>
        <dbReference type="Proteomes" id="UP000006786"/>
    </source>
</evidence>
<organism evidence="1 2">
    <name type="scientific">Nitratireductor pacificus pht-3B</name>
    <dbReference type="NCBI Taxonomy" id="391937"/>
    <lineage>
        <taxon>Bacteria</taxon>
        <taxon>Pseudomonadati</taxon>
        <taxon>Pseudomonadota</taxon>
        <taxon>Alphaproteobacteria</taxon>
        <taxon>Hyphomicrobiales</taxon>
        <taxon>Phyllobacteriaceae</taxon>
        <taxon>Nitratireductor</taxon>
    </lineage>
</organism>
<proteinExistence type="predicted"/>
<dbReference type="PATRIC" id="fig|391937.3.peg.1203"/>
<keyword evidence="2" id="KW-1185">Reference proteome</keyword>
<evidence type="ECO:0000313" key="1">
    <source>
        <dbReference type="EMBL" id="EKF19839.1"/>
    </source>
</evidence>
<dbReference type="Gene3D" id="2.60.120.40">
    <property type="match status" value="1"/>
</dbReference>
<dbReference type="EMBL" id="AMRM01000005">
    <property type="protein sequence ID" value="EKF19839.1"/>
    <property type="molecule type" value="Genomic_DNA"/>
</dbReference>
<dbReference type="OrthoDB" id="564699at2"/>
<reference evidence="1 2" key="1">
    <citation type="journal article" date="2012" name="J. Bacteriol.">
        <title>Genome Sequence of Nitratireductor pacificus Type Strain pht-3B.</title>
        <authorList>
            <person name="Lai Q."/>
            <person name="Li G."/>
            <person name="Shao Z."/>
        </authorList>
    </citation>
    <scope>NUCLEOTIDE SEQUENCE [LARGE SCALE GENOMIC DNA]</scope>
    <source>
        <strain evidence="2">pht-3B</strain>
    </source>
</reference>
<evidence type="ECO:0008006" key="3">
    <source>
        <dbReference type="Google" id="ProtNLM"/>
    </source>
</evidence>